<dbReference type="Pfam" id="PF18122">
    <property type="entry name" value="APC1_C"/>
    <property type="match status" value="1"/>
</dbReference>
<gene>
    <name evidence="10" type="ORF">GFSPODELE1_LOCUS1952</name>
</gene>
<feature type="region of interest" description="Disordered" evidence="6">
    <location>
        <begin position="322"/>
        <end position="349"/>
    </location>
</feature>
<dbReference type="PANTHER" id="PTHR12827:SF3">
    <property type="entry name" value="ANAPHASE-PROMOTING COMPLEX SUBUNIT 1"/>
    <property type="match status" value="1"/>
</dbReference>
<dbReference type="Pfam" id="PF21282">
    <property type="entry name" value="APC1_3rd"/>
    <property type="match status" value="1"/>
</dbReference>
<evidence type="ECO:0000256" key="5">
    <source>
        <dbReference type="ARBA" id="ARBA00023306"/>
    </source>
</evidence>
<feature type="compositionally biased region" description="Gly residues" evidence="6">
    <location>
        <begin position="400"/>
        <end position="412"/>
    </location>
</feature>
<dbReference type="InterPro" id="IPR024990">
    <property type="entry name" value="Apc1"/>
</dbReference>
<feature type="compositionally biased region" description="Polar residues" evidence="6">
    <location>
        <begin position="131"/>
        <end position="147"/>
    </location>
</feature>
<protein>
    <recommendedName>
        <fullName evidence="12">Anaphase-promoting complex subunit 1</fullName>
    </recommendedName>
</protein>
<evidence type="ECO:0000313" key="11">
    <source>
        <dbReference type="Proteomes" id="UP001497453"/>
    </source>
</evidence>
<evidence type="ECO:0000256" key="4">
    <source>
        <dbReference type="ARBA" id="ARBA00022776"/>
    </source>
</evidence>
<dbReference type="InterPro" id="IPR049255">
    <property type="entry name" value="Apc1_N"/>
</dbReference>
<feature type="region of interest" description="Disordered" evidence="6">
    <location>
        <begin position="121"/>
        <end position="162"/>
    </location>
</feature>
<evidence type="ECO:0000256" key="3">
    <source>
        <dbReference type="ARBA" id="ARBA00022737"/>
    </source>
</evidence>
<dbReference type="Proteomes" id="UP001497453">
    <property type="component" value="Chromosome 10"/>
</dbReference>
<comment type="similarity">
    <text evidence="1">Belongs to the APC1 family.</text>
</comment>
<dbReference type="InterPro" id="IPR041221">
    <property type="entry name" value="APC1_C"/>
</dbReference>
<evidence type="ECO:0000256" key="1">
    <source>
        <dbReference type="ARBA" id="ARBA00010547"/>
    </source>
</evidence>
<feature type="compositionally biased region" description="Low complexity" evidence="6">
    <location>
        <begin position="330"/>
        <end position="343"/>
    </location>
</feature>
<evidence type="ECO:0000313" key="10">
    <source>
        <dbReference type="EMBL" id="CAL1698011.1"/>
    </source>
</evidence>
<keyword evidence="3" id="KW-0677">Repeat</keyword>
<dbReference type="PANTHER" id="PTHR12827">
    <property type="entry name" value="MEIOTIC CHECKPOINT REGULATOR TSG24 FAMILY MEMBER"/>
    <property type="match status" value="1"/>
</dbReference>
<evidence type="ECO:0000259" key="8">
    <source>
        <dbReference type="Pfam" id="PF18122"/>
    </source>
</evidence>
<sequence length="1909" mass="212437">MDPVETLFAPCHIQPTLSTIHTFFDRKQSQTDSSHIESDLLSAIRTALRGYRGEASSAPRTSYYAPVDDAAGEEQLSWDTYNLVLSSGDVIRKRWNFKDDEKQPIQWACIGYIEQPSTVHTTSMRPDLATGDTQKSTSDPSSSTQRLTFGPFARIQQEPRADEEPATRCRAIFIFLRSLAKIYLLGNGQEHTFYLPFVVRKAWPLFPHGVVVQRILDPAEIEEAKASGDAPLPTLFTIINPHAEPAVVGLSSGIVGGFDGTPTSLKDDGIGRPLSSVPAEEFVLWTSPRGPDVSDQTVVTLDIERKQLSVWRYAYVPTKDLPDAPNSLRSHSQQPSLTQSTTSNFQPHSPGYSAFPHRTAETVSLSALPRMPPVLSTTTTMASLMQGNVVEPDVSLTSAGSGGGRPSLGGGGPMPPPKGDIDYGLDALGDSRMKADYWMDKLYSEEITEADSLAWSDISVGIFDQRWNGKSTTALLAICLSASQTLIVLSLRRKEGKVFTEPPHARLPAISVAPVRALRSNVYDLLVVKPNRTLAILTHGMHEIPIRIRSSVEPKVADNGVLSLKDSVNSSVSLTFADRSIARISINLIPDELLTKQCLFMLSMMLPAQFFFDLHHRFLLKWSLRGYSSIDDDTFNSFKDAVFEILSIPNPSSKLDTNSWNNLCMTSSLTRYDDDPAFRRLKLPPSLRTMPAKISYKPHEHTGVVLHGLHYVGLNLWLNVRRHRDLLKLATVVCKLAIVVRPEWADFWKRISPDALDYWPSSADSTTSYVDERLSTWAPDLFSCLYNRINNPDWSQPWLSTLKHATFFDLTPSMAFGAGEPLLDSRDILQIFSTLADGKVPDSRKRAENAILVMAKLFTMRGGQELFENLPLGLAAPLKEAARACQLSPSGDWPTNAFRLIGRNDLVELVSKAPDLMFDYGYRSVKEYLNPNTPRKSINDYAEDVRRALPGEMNVTGVELGLKDFIDIRFAQDRRVDEVARMLCSSAVTTIKAVERPDTNDVDQARELQNQVLRLTERTLALPFGRAMFTFGTVTVVTRETYRIPRMEYTARLQQQNLAMVPDPAKLNAEVISWADFHNGVASGLRISHTSTVVDSSWIKFNKPAELTPEHAGFLFALGLTGHLRELLTWHTFSYLTPKHDLTTTAVLLGLSAAYAGTSDRHVTKLIAVHLPALLPTQNVDLNITLVMQAAALSSIGLLYMGTKNRRMAEVCISQIGRKDLVPPDLSNDFREACTLSAALAFGMVMLGKGSDVPADVTLFERLCELIHGGQEAPVDPAHSKNAFDIHLTSPAATIALGLMYLRTERQDVAETLVIPDTVMALDRIQPHYLLLRTLAKSLILWSAIAPNESWLASHIPEAIAQAMQERFQGKPVNDSFELAYYNIVAGCCFALGLKFAGTATEEAYSLIVRYYDVFTRLAHTQSSTFDSKIKRAAVNDGLNLISISLSMVMAGTGEISCLRRFRYQYGKYNEPSRYGTNVAITSSLGLLFLGGGRFTLGTSDAAIACMVAAFFPRFPQDSKENKSYLQALRHLWVLAVEPRCLIARDVDSKELVYLPIKMKVRDEKELGTTQLICPTLIPEVDKLQSLRVDTPRYWPFYLDIARHPRTKESLLRSQILYVKRRTAFLSYMEDPKGSRSLFVRSGSSTGDAATLDFPQLTDVKAHPAADLHHFISSSSNDTYFLAFADRFCRDDGETGEEKKFQSYCHAALLDSILQDKSWTIQSHLTLHRYRNVSPKSKYFSLALHDLRFITDFYTKVYDRRFSGKSENNPRPSLLRETTLVAAMHDLDTRLSQIRQESPFLSLLREYAQGGPISSPSSDTSQDDPSRALAWYLQRHTVPSSSHLVVLKKLALNSHDRCLHTPPPHGSDRADVLDTGIREVLNATGSGLVSMLGSGWSKSSVDEIMAAWK</sequence>
<dbReference type="Gene3D" id="1.25.10.10">
    <property type="entry name" value="Leucine-rich Repeat Variant"/>
    <property type="match status" value="2"/>
</dbReference>
<dbReference type="Pfam" id="PF12859">
    <property type="entry name" value="ANAPC1"/>
    <property type="match status" value="1"/>
</dbReference>
<feature type="domain" description="Anaphase-promoting complex subunit 1 C-terminal" evidence="8">
    <location>
        <begin position="1670"/>
        <end position="1839"/>
    </location>
</feature>
<dbReference type="InterPro" id="IPR011989">
    <property type="entry name" value="ARM-like"/>
</dbReference>
<evidence type="ECO:0000259" key="7">
    <source>
        <dbReference type="Pfam" id="PF12859"/>
    </source>
</evidence>
<name>A0ABP1CQP1_9APHY</name>
<feature type="domain" description="Anaphase-promoting complex subunit 1 beta-sandwich" evidence="9">
    <location>
        <begin position="1540"/>
        <end position="1622"/>
    </location>
</feature>
<evidence type="ECO:0000256" key="6">
    <source>
        <dbReference type="SAM" id="MobiDB-lite"/>
    </source>
</evidence>
<keyword evidence="11" id="KW-1185">Reference proteome</keyword>
<feature type="region of interest" description="Disordered" evidence="6">
    <location>
        <begin position="393"/>
        <end position="423"/>
    </location>
</feature>
<keyword evidence="5" id="KW-0131">Cell cycle</keyword>
<evidence type="ECO:0000256" key="2">
    <source>
        <dbReference type="ARBA" id="ARBA00022618"/>
    </source>
</evidence>
<keyword evidence="2" id="KW-0132">Cell division</keyword>
<feature type="domain" description="Anaphase-promoting complex subunit 1 N-terminal" evidence="7">
    <location>
        <begin position="68"/>
        <end position="219"/>
    </location>
</feature>
<dbReference type="EMBL" id="OZ037953">
    <property type="protein sequence ID" value="CAL1698011.1"/>
    <property type="molecule type" value="Genomic_DNA"/>
</dbReference>
<keyword evidence="4" id="KW-0498">Mitosis</keyword>
<dbReference type="InterPro" id="IPR048971">
    <property type="entry name" value="Apc1_3rd"/>
</dbReference>
<evidence type="ECO:0000259" key="9">
    <source>
        <dbReference type="Pfam" id="PF21282"/>
    </source>
</evidence>
<reference evidence="11" key="1">
    <citation type="submission" date="2024-04" db="EMBL/GenBank/DDBJ databases">
        <authorList>
            <person name="Shaw F."/>
            <person name="Minotto A."/>
        </authorList>
    </citation>
    <scope>NUCLEOTIDE SEQUENCE [LARGE SCALE GENOMIC DNA]</scope>
</reference>
<accession>A0ABP1CQP1</accession>
<evidence type="ECO:0008006" key="12">
    <source>
        <dbReference type="Google" id="ProtNLM"/>
    </source>
</evidence>
<proteinExistence type="inferred from homology"/>
<organism evidence="10 11">
    <name type="scientific">Somion occarium</name>
    <dbReference type="NCBI Taxonomy" id="3059160"/>
    <lineage>
        <taxon>Eukaryota</taxon>
        <taxon>Fungi</taxon>
        <taxon>Dikarya</taxon>
        <taxon>Basidiomycota</taxon>
        <taxon>Agaricomycotina</taxon>
        <taxon>Agaricomycetes</taxon>
        <taxon>Polyporales</taxon>
        <taxon>Cerrenaceae</taxon>
        <taxon>Somion</taxon>
    </lineage>
</organism>